<reference evidence="8 9" key="1">
    <citation type="submission" date="2019-11" db="EMBL/GenBank/DDBJ databases">
        <title>Novel species isolated from a subtropical stream in China.</title>
        <authorList>
            <person name="Lu H."/>
        </authorList>
    </citation>
    <scope>NUCLEOTIDE SEQUENCE [LARGE SCALE GENOMIC DNA]</scope>
    <source>
        <strain evidence="8 9">FT92W</strain>
    </source>
</reference>
<dbReference type="InterPro" id="IPR013762">
    <property type="entry name" value="Integrase-like_cat_sf"/>
</dbReference>
<gene>
    <name evidence="8" type="ORF">GJ700_01405</name>
</gene>
<dbReference type="PROSITE" id="PS51898">
    <property type="entry name" value="TYR_RECOMBINASE"/>
    <property type="match status" value="1"/>
</dbReference>
<dbReference type="GO" id="GO:0015074">
    <property type="term" value="P:DNA integration"/>
    <property type="evidence" value="ECO:0007669"/>
    <property type="project" value="UniProtKB-KW"/>
</dbReference>
<dbReference type="InterPro" id="IPR050090">
    <property type="entry name" value="Tyrosine_recombinase_XerCD"/>
</dbReference>
<dbReference type="EMBL" id="WKJJ01000001">
    <property type="protein sequence ID" value="MRV70377.1"/>
    <property type="molecule type" value="Genomic_DNA"/>
</dbReference>
<protein>
    <submittedName>
        <fullName evidence="8">Tyrosine-type recombinase/integrase</fullName>
    </submittedName>
</protein>
<evidence type="ECO:0000313" key="8">
    <source>
        <dbReference type="EMBL" id="MRV70377.1"/>
    </source>
</evidence>
<dbReference type="Gene3D" id="1.10.150.130">
    <property type="match status" value="1"/>
</dbReference>
<dbReference type="PROSITE" id="PS51900">
    <property type="entry name" value="CB"/>
    <property type="match status" value="1"/>
</dbReference>
<accession>A0A7X2IHZ9</accession>
<dbReference type="Pfam" id="PF02899">
    <property type="entry name" value="Phage_int_SAM_1"/>
    <property type="match status" value="1"/>
</dbReference>
<comment type="similarity">
    <text evidence="1">Belongs to the 'phage' integrase family.</text>
</comment>
<comment type="caution">
    <text evidence="8">The sequence shown here is derived from an EMBL/GenBank/DDBJ whole genome shotgun (WGS) entry which is preliminary data.</text>
</comment>
<dbReference type="PANTHER" id="PTHR30349">
    <property type="entry name" value="PHAGE INTEGRASE-RELATED"/>
    <property type="match status" value="1"/>
</dbReference>
<name>A0A7X2IHZ9_9BURK</name>
<dbReference type="SUPFAM" id="SSF56349">
    <property type="entry name" value="DNA breaking-rejoining enzymes"/>
    <property type="match status" value="1"/>
</dbReference>
<evidence type="ECO:0000256" key="2">
    <source>
        <dbReference type="ARBA" id="ARBA00022908"/>
    </source>
</evidence>
<feature type="domain" description="Core-binding (CB)" evidence="7">
    <location>
        <begin position="1"/>
        <end position="86"/>
    </location>
</feature>
<dbReference type="InterPro" id="IPR002104">
    <property type="entry name" value="Integrase_catalytic"/>
</dbReference>
<evidence type="ECO:0000313" key="9">
    <source>
        <dbReference type="Proteomes" id="UP000446768"/>
    </source>
</evidence>
<proteinExistence type="inferred from homology"/>
<dbReference type="Pfam" id="PF00589">
    <property type="entry name" value="Phage_integrase"/>
    <property type="match status" value="1"/>
</dbReference>
<dbReference type="InterPro" id="IPR011010">
    <property type="entry name" value="DNA_brk_join_enz"/>
</dbReference>
<dbReference type="GO" id="GO:0006310">
    <property type="term" value="P:DNA recombination"/>
    <property type="evidence" value="ECO:0007669"/>
    <property type="project" value="UniProtKB-KW"/>
</dbReference>
<dbReference type="InterPro" id="IPR010998">
    <property type="entry name" value="Integrase_recombinase_N"/>
</dbReference>
<keyword evidence="9" id="KW-1185">Reference proteome</keyword>
<dbReference type="Proteomes" id="UP000446768">
    <property type="component" value="Unassembled WGS sequence"/>
</dbReference>
<evidence type="ECO:0000256" key="4">
    <source>
        <dbReference type="ARBA" id="ARBA00023172"/>
    </source>
</evidence>
<evidence type="ECO:0000256" key="3">
    <source>
        <dbReference type="ARBA" id="ARBA00023125"/>
    </source>
</evidence>
<keyword evidence="3 5" id="KW-0238">DNA-binding</keyword>
<evidence type="ECO:0000259" key="7">
    <source>
        <dbReference type="PROSITE" id="PS51900"/>
    </source>
</evidence>
<feature type="domain" description="Tyr recombinase" evidence="6">
    <location>
        <begin position="108"/>
        <end position="306"/>
    </location>
</feature>
<dbReference type="Gene3D" id="1.10.443.10">
    <property type="entry name" value="Intergrase catalytic core"/>
    <property type="match status" value="1"/>
</dbReference>
<dbReference type="InterPro" id="IPR004107">
    <property type="entry name" value="Integrase_SAM-like_N"/>
</dbReference>
<dbReference type="InterPro" id="IPR044068">
    <property type="entry name" value="CB"/>
</dbReference>
<dbReference type="AlphaFoldDB" id="A0A7X2IHZ9"/>
<dbReference type="GO" id="GO:0003677">
    <property type="term" value="F:DNA binding"/>
    <property type="evidence" value="ECO:0007669"/>
    <property type="project" value="UniProtKB-UniRule"/>
</dbReference>
<dbReference type="PANTHER" id="PTHR30349:SF41">
    <property type="entry name" value="INTEGRASE_RECOMBINASE PROTEIN MJ0367-RELATED"/>
    <property type="match status" value="1"/>
</dbReference>
<dbReference type="RefSeq" id="WP_154370857.1">
    <property type="nucleotide sequence ID" value="NZ_WKJJ01000001.1"/>
</dbReference>
<evidence type="ECO:0000256" key="5">
    <source>
        <dbReference type="PROSITE-ProRule" id="PRU01248"/>
    </source>
</evidence>
<keyword evidence="2" id="KW-0229">DNA integration</keyword>
<keyword evidence="4" id="KW-0233">DNA recombination</keyword>
<evidence type="ECO:0000256" key="1">
    <source>
        <dbReference type="ARBA" id="ARBA00008857"/>
    </source>
</evidence>
<sequence length="318" mass="35807">MRMDEAVDRFLAFCGEERKLSPATVRAYANDLSGILQLLGQAFPVCTLKGDDVDHLIRQWSSNADWTARTLKRKLATARVFFKWLDQRRLITVSPGDIRWPTVKTPQRLPRNLSTSEVARLVFSARPTDVRGGVSHATRVANADWDKRTALLAVEIMALTGVRVGELIAISTADLMLEQSQIRIRGKGDKERFVIVPDAETSERIRSYLSLVSERFSHVETQSLLRTSRGGPASDQYVRRVTRQLAEEAGLTRRITPHMLRHTAATQLLEAGLDVRVLQKLLGHASISTTEIYTHVSDSLLRSKIVGAQVRRRLEAYR</sequence>
<evidence type="ECO:0000259" key="6">
    <source>
        <dbReference type="PROSITE" id="PS51898"/>
    </source>
</evidence>
<organism evidence="8 9">
    <name type="scientific">Pseudoduganella rivuli</name>
    <dbReference type="NCBI Taxonomy" id="2666085"/>
    <lineage>
        <taxon>Bacteria</taxon>
        <taxon>Pseudomonadati</taxon>
        <taxon>Pseudomonadota</taxon>
        <taxon>Betaproteobacteria</taxon>
        <taxon>Burkholderiales</taxon>
        <taxon>Oxalobacteraceae</taxon>
        <taxon>Telluria group</taxon>
        <taxon>Pseudoduganella</taxon>
    </lineage>
</organism>